<reference evidence="3" key="2">
    <citation type="submission" date="2015-01" db="EMBL/GenBank/DDBJ databases">
        <title>Evolutionary Origins and Diversification of the Mycorrhizal Mutualists.</title>
        <authorList>
            <consortium name="DOE Joint Genome Institute"/>
            <consortium name="Mycorrhizal Genomics Consortium"/>
            <person name="Kohler A."/>
            <person name="Kuo A."/>
            <person name="Nagy L.G."/>
            <person name="Floudas D."/>
            <person name="Copeland A."/>
            <person name="Barry K.W."/>
            <person name="Cichocki N."/>
            <person name="Veneault-Fourrey C."/>
            <person name="LaButti K."/>
            <person name="Lindquist E.A."/>
            <person name="Lipzen A."/>
            <person name="Lundell T."/>
            <person name="Morin E."/>
            <person name="Murat C."/>
            <person name="Riley R."/>
            <person name="Ohm R."/>
            <person name="Sun H."/>
            <person name="Tunlid A."/>
            <person name="Henrissat B."/>
            <person name="Grigoriev I.V."/>
            <person name="Hibbett D.S."/>
            <person name="Martin F."/>
        </authorList>
    </citation>
    <scope>NUCLEOTIDE SEQUENCE [LARGE SCALE GENOMIC DNA]</scope>
    <source>
        <strain evidence="3">Marx 270</strain>
    </source>
</reference>
<protein>
    <submittedName>
        <fullName evidence="2">Uncharacterized protein</fullName>
    </submittedName>
</protein>
<feature type="region of interest" description="Disordered" evidence="1">
    <location>
        <begin position="1"/>
        <end position="62"/>
    </location>
</feature>
<dbReference type="EMBL" id="KN831962">
    <property type="protein sequence ID" value="KIO06778.1"/>
    <property type="molecule type" value="Genomic_DNA"/>
</dbReference>
<keyword evidence="3" id="KW-1185">Reference proteome</keyword>
<evidence type="ECO:0000313" key="3">
    <source>
        <dbReference type="Proteomes" id="UP000054217"/>
    </source>
</evidence>
<dbReference type="OrthoDB" id="3260393at2759"/>
<organism evidence="2 3">
    <name type="scientific">Pisolithus tinctorius Marx 270</name>
    <dbReference type="NCBI Taxonomy" id="870435"/>
    <lineage>
        <taxon>Eukaryota</taxon>
        <taxon>Fungi</taxon>
        <taxon>Dikarya</taxon>
        <taxon>Basidiomycota</taxon>
        <taxon>Agaricomycotina</taxon>
        <taxon>Agaricomycetes</taxon>
        <taxon>Agaricomycetidae</taxon>
        <taxon>Boletales</taxon>
        <taxon>Sclerodermatineae</taxon>
        <taxon>Pisolithaceae</taxon>
        <taxon>Pisolithus</taxon>
    </lineage>
</organism>
<dbReference type="HOGENOM" id="CLU_2334502_0_0_1"/>
<feature type="region of interest" description="Disordered" evidence="1">
    <location>
        <begin position="75"/>
        <end position="98"/>
    </location>
</feature>
<dbReference type="Proteomes" id="UP000054217">
    <property type="component" value="Unassembled WGS sequence"/>
</dbReference>
<feature type="compositionally biased region" description="Polar residues" evidence="1">
    <location>
        <begin position="29"/>
        <end position="46"/>
    </location>
</feature>
<dbReference type="AlphaFoldDB" id="A0A0C3JCG4"/>
<sequence length="98" mass="10569">MRPPPTIYVENVGSMGDVKDEEAEEAQRPPNSSRFFASNKSTAWTDDSQRTGKRFSPSPARSVPLFLPGTTLAVEPSASANSSSLPTLSTSPQLHLHL</sequence>
<feature type="compositionally biased region" description="Low complexity" evidence="1">
    <location>
        <begin position="76"/>
        <end position="91"/>
    </location>
</feature>
<reference evidence="2 3" key="1">
    <citation type="submission" date="2014-04" db="EMBL/GenBank/DDBJ databases">
        <authorList>
            <consortium name="DOE Joint Genome Institute"/>
            <person name="Kuo A."/>
            <person name="Kohler A."/>
            <person name="Costa M.D."/>
            <person name="Nagy L.G."/>
            <person name="Floudas D."/>
            <person name="Copeland A."/>
            <person name="Barry K.W."/>
            <person name="Cichocki N."/>
            <person name="Veneault-Fourrey C."/>
            <person name="LaButti K."/>
            <person name="Lindquist E.A."/>
            <person name="Lipzen A."/>
            <person name="Lundell T."/>
            <person name="Morin E."/>
            <person name="Murat C."/>
            <person name="Sun H."/>
            <person name="Tunlid A."/>
            <person name="Henrissat B."/>
            <person name="Grigoriev I.V."/>
            <person name="Hibbett D.S."/>
            <person name="Martin F."/>
            <person name="Nordberg H.P."/>
            <person name="Cantor M.N."/>
            <person name="Hua S.X."/>
        </authorList>
    </citation>
    <scope>NUCLEOTIDE SEQUENCE [LARGE SCALE GENOMIC DNA]</scope>
    <source>
        <strain evidence="2 3">Marx 270</strain>
    </source>
</reference>
<proteinExistence type="predicted"/>
<gene>
    <name evidence="2" type="ORF">M404DRAFT_998897</name>
</gene>
<accession>A0A0C3JCG4</accession>
<name>A0A0C3JCG4_PISTI</name>
<evidence type="ECO:0000256" key="1">
    <source>
        <dbReference type="SAM" id="MobiDB-lite"/>
    </source>
</evidence>
<dbReference type="InParanoid" id="A0A0C3JCG4"/>
<evidence type="ECO:0000313" key="2">
    <source>
        <dbReference type="EMBL" id="KIO06778.1"/>
    </source>
</evidence>